<evidence type="ECO:0000313" key="5">
    <source>
        <dbReference type="EMBL" id="MFD2740117.1"/>
    </source>
</evidence>
<feature type="region of interest" description="Disordered" evidence="3">
    <location>
        <begin position="282"/>
        <end position="302"/>
    </location>
</feature>
<evidence type="ECO:0000256" key="1">
    <source>
        <dbReference type="ARBA" id="ARBA00022679"/>
    </source>
</evidence>
<protein>
    <submittedName>
        <fullName evidence="5">Sulfotransferase family protein</fullName>
        <ecNumber evidence="5">2.8.2.-</ecNumber>
    </submittedName>
</protein>
<sequence length="302" mass="33798">MTRRVIGIGGQKCASSWLHAIAGSHPQIAVSEPKEVDFFSYYFDRGYRWYEGHFPAAPGRMALFESSPSYLIDPRAAERAARFDPQMKILALLRDPIARAFSNHMHEIVKGHIAPCTFEEGLRNNPCYLDQGLYARHLRPWFDAFPAASIKVLFAEEIGADPAGTAVEVFDFIGVDPGFRSAILSERRNESDRPRHALLRKSLRGGGDWLRRQGMEPALARIKSQKLVARLLAANSISIKSEIPPMRPETRDMLIEHFAADVAALADLLQVTPPWEAWKTTVVARDRPKPEASRPGKESADV</sequence>
<dbReference type="InterPro" id="IPR027417">
    <property type="entry name" value="P-loop_NTPase"/>
</dbReference>
<evidence type="ECO:0000259" key="4">
    <source>
        <dbReference type="Pfam" id="PF00685"/>
    </source>
</evidence>
<dbReference type="EMBL" id="JBHUMP010000008">
    <property type="protein sequence ID" value="MFD2740117.1"/>
    <property type="molecule type" value="Genomic_DNA"/>
</dbReference>
<dbReference type="SUPFAM" id="SSF52540">
    <property type="entry name" value="P-loop containing nucleoside triphosphate hydrolases"/>
    <property type="match status" value="1"/>
</dbReference>
<dbReference type="PANTHER" id="PTHR10605:SF56">
    <property type="entry name" value="BIFUNCTIONAL HEPARAN SULFATE N-DEACETYLASE_N-SULFOTRANSFERASE"/>
    <property type="match status" value="1"/>
</dbReference>
<proteinExistence type="predicted"/>
<dbReference type="Proteomes" id="UP001597474">
    <property type="component" value="Unassembled WGS sequence"/>
</dbReference>
<gene>
    <name evidence="5" type="ORF">ACFSUD_11085</name>
</gene>
<dbReference type="EC" id="2.8.2.-" evidence="5"/>
<keyword evidence="1 5" id="KW-0808">Transferase</keyword>
<dbReference type="Gene3D" id="3.40.50.300">
    <property type="entry name" value="P-loop containing nucleotide triphosphate hydrolases"/>
    <property type="match status" value="1"/>
</dbReference>
<dbReference type="PANTHER" id="PTHR10605">
    <property type="entry name" value="HEPARAN SULFATE SULFOTRANSFERASE"/>
    <property type="match status" value="1"/>
</dbReference>
<evidence type="ECO:0000256" key="3">
    <source>
        <dbReference type="SAM" id="MobiDB-lite"/>
    </source>
</evidence>
<comment type="caution">
    <text evidence="5">The sequence shown here is derived from an EMBL/GenBank/DDBJ whole genome shotgun (WGS) entry which is preliminary data.</text>
</comment>
<dbReference type="RefSeq" id="WP_386374369.1">
    <property type="nucleotide sequence ID" value="NZ_JBHUMP010000008.1"/>
</dbReference>
<dbReference type="Pfam" id="PF00685">
    <property type="entry name" value="Sulfotransfer_1"/>
    <property type="match status" value="1"/>
</dbReference>
<organism evidence="5 6">
    <name type="scientific">Sulfitobacter aestuarii</name>
    <dbReference type="NCBI Taxonomy" id="2161676"/>
    <lineage>
        <taxon>Bacteria</taxon>
        <taxon>Pseudomonadati</taxon>
        <taxon>Pseudomonadota</taxon>
        <taxon>Alphaproteobacteria</taxon>
        <taxon>Rhodobacterales</taxon>
        <taxon>Roseobacteraceae</taxon>
        <taxon>Sulfitobacter</taxon>
    </lineage>
</organism>
<feature type="domain" description="Sulfotransferase" evidence="4">
    <location>
        <begin position="5"/>
        <end position="176"/>
    </location>
</feature>
<reference evidence="6" key="1">
    <citation type="journal article" date="2019" name="Int. J. Syst. Evol. Microbiol.">
        <title>The Global Catalogue of Microorganisms (GCM) 10K type strain sequencing project: providing services to taxonomists for standard genome sequencing and annotation.</title>
        <authorList>
            <consortium name="The Broad Institute Genomics Platform"/>
            <consortium name="The Broad Institute Genome Sequencing Center for Infectious Disease"/>
            <person name="Wu L."/>
            <person name="Ma J."/>
        </authorList>
    </citation>
    <scope>NUCLEOTIDE SEQUENCE [LARGE SCALE GENOMIC DNA]</scope>
    <source>
        <strain evidence="6">TISTR 2562</strain>
    </source>
</reference>
<accession>A0ABW5U2L2</accession>
<dbReference type="InterPro" id="IPR000863">
    <property type="entry name" value="Sulfotransferase_dom"/>
</dbReference>
<keyword evidence="2" id="KW-0325">Glycoprotein</keyword>
<evidence type="ECO:0000256" key="2">
    <source>
        <dbReference type="ARBA" id="ARBA00023180"/>
    </source>
</evidence>
<dbReference type="GO" id="GO:0016740">
    <property type="term" value="F:transferase activity"/>
    <property type="evidence" value="ECO:0007669"/>
    <property type="project" value="UniProtKB-KW"/>
</dbReference>
<name>A0ABW5U2L2_9RHOB</name>
<feature type="compositionally biased region" description="Basic and acidic residues" evidence="3">
    <location>
        <begin position="284"/>
        <end position="302"/>
    </location>
</feature>
<evidence type="ECO:0000313" key="6">
    <source>
        <dbReference type="Proteomes" id="UP001597474"/>
    </source>
</evidence>
<dbReference type="InterPro" id="IPR037359">
    <property type="entry name" value="NST/OST"/>
</dbReference>
<keyword evidence="6" id="KW-1185">Reference proteome</keyword>